<dbReference type="AlphaFoldDB" id="Q08RB7"/>
<proteinExistence type="predicted"/>
<dbReference type="PATRIC" id="fig|378806.16.peg.1865"/>
<evidence type="ECO:0000256" key="1">
    <source>
        <dbReference type="SAM" id="MobiDB-lite"/>
    </source>
</evidence>
<dbReference type="Proteomes" id="UP000032702">
    <property type="component" value="Unassembled WGS sequence"/>
</dbReference>
<evidence type="ECO:0000313" key="2">
    <source>
        <dbReference type="EMBL" id="EAU63021.1"/>
    </source>
</evidence>
<evidence type="ECO:0000313" key="3">
    <source>
        <dbReference type="Proteomes" id="UP000032702"/>
    </source>
</evidence>
<gene>
    <name evidence="2" type="ORF">STIAU_2455</name>
</gene>
<dbReference type="Gene3D" id="1.25.10.10">
    <property type="entry name" value="Leucine-rich Repeat Variant"/>
    <property type="match status" value="1"/>
</dbReference>
<organism evidence="2 3">
    <name type="scientific">Stigmatella aurantiaca (strain DW4/3-1)</name>
    <dbReference type="NCBI Taxonomy" id="378806"/>
    <lineage>
        <taxon>Bacteria</taxon>
        <taxon>Pseudomonadati</taxon>
        <taxon>Myxococcota</taxon>
        <taxon>Myxococcia</taxon>
        <taxon>Myxococcales</taxon>
        <taxon>Cystobacterineae</taxon>
        <taxon>Archangiaceae</taxon>
        <taxon>Stigmatella</taxon>
    </lineage>
</organism>
<comment type="caution">
    <text evidence="2">The sequence shown here is derived from an EMBL/GenBank/DDBJ whole genome shotgun (WGS) entry which is preliminary data.</text>
</comment>
<evidence type="ECO:0008006" key="4">
    <source>
        <dbReference type="Google" id="ProtNLM"/>
    </source>
</evidence>
<name>Q08RB7_STIAD</name>
<dbReference type="EMBL" id="AAMD01000189">
    <property type="protein sequence ID" value="EAU63021.1"/>
    <property type="molecule type" value="Genomic_DNA"/>
</dbReference>
<feature type="region of interest" description="Disordered" evidence="1">
    <location>
        <begin position="1"/>
        <end position="29"/>
    </location>
</feature>
<dbReference type="SUPFAM" id="SSF48371">
    <property type="entry name" value="ARM repeat"/>
    <property type="match status" value="1"/>
</dbReference>
<feature type="compositionally biased region" description="Polar residues" evidence="1">
    <location>
        <begin position="14"/>
        <end position="24"/>
    </location>
</feature>
<reference evidence="2 3" key="1">
    <citation type="submission" date="2006-04" db="EMBL/GenBank/DDBJ databases">
        <authorList>
            <person name="Nierman W.C."/>
        </authorList>
    </citation>
    <scope>NUCLEOTIDE SEQUENCE [LARGE SCALE GENOMIC DNA]</scope>
    <source>
        <strain evidence="2 3">DW4/3-1</strain>
    </source>
</reference>
<accession>Q08RB7</accession>
<sequence length="600" mass="67114">MGAPPPAHPFRTMAQPQTVSNTAPEASEDPVAREKIELAQGFTFHLLKGIKQIGMYRHNEAKFPEFLGKAQEALAVYTDKHGPLSLKVEQQNLLLLGSPLFAEDTPLPYKFYRDGIRQLIFRPGLTVEELVTFTLIALSEPERGADDVLAQLWRANLEHLEYVVVEGFNVDGASEEEVQVEVDKVVNYLYSRLKTHSEDYLRFARVSTEDLDAKMEGVEQVRGVVVGGTYASDTLKAQLQKEIEQEENERLFPKLVSAVFQVVEGGVDDATLLEEIFLQLLDAMLIQDDFATINQMVLKLRALEQRGGSDTSNIGGLRSYFIQKMGEEQRLTRLGETLKLSRPKNAADITRYLQQLDEHSVITLLTVLETIEVPENRQLLCDVLAPFAKDKPDPFVVRLASDRPQTVRDMVYVLDKSQHPERLKMFAQVLKGRNLLVKLEVMSTIARTHTAEARRMLAEMLNDPISQVRVQAARLLPEFDPDKAYSDLMRVVRLPDFEKRTAEERAAFYGAIGSTGLPAALAVMTQLLAQKPSLLNRSKVLNDKLLAIQGLAGAGTIQSYKVLQGVVEDKGQPVEVLTAARKAMYQTKKALFGDSSPEEP</sequence>
<protein>
    <recommendedName>
        <fullName evidence="4">HEAT repeat domain-containing protein</fullName>
    </recommendedName>
</protein>
<dbReference type="InterPro" id="IPR016024">
    <property type="entry name" value="ARM-type_fold"/>
</dbReference>
<dbReference type="InterPro" id="IPR011989">
    <property type="entry name" value="ARM-like"/>
</dbReference>